<dbReference type="Pfam" id="PF12831">
    <property type="entry name" value="FAD_oxidored"/>
    <property type="match status" value="1"/>
</dbReference>
<accession>A0A1H7KJQ8</accession>
<dbReference type="AlphaFoldDB" id="A0A1H7KJQ8"/>
<feature type="signal peptide" evidence="1">
    <location>
        <begin position="1"/>
        <end position="24"/>
    </location>
</feature>
<organism evidence="2 3">
    <name type="scientific">Streptacidiphilus jiangxiensis</name>
    <dbReference type="NCBI Taxonomy" id="235985"/>
    <lineage>
        <taxon>Bacteria</taxon>
        <taxon>Bacillati</taxon>
        <taxon>Actinomycetota</taxon>
        <taxon>Actinomycetes</taxon>
        <taxon>Kitasatosporales</taxon>
        <taxon>Streptomycetaceae</taxon>
        <taxon>Streptacidiphilus</taxon>
    </lineage>
</organism>
<proteinExistence type="predicted"/>
<dbReference type="eggNOG" id="COG0654">
    <property type="taxonomic scope" value="Bacteria"/>
</dbReference>
<evidence type="ECO:0000256" key="1">
    <source>
        <dbReference type="SAM" id="SignalP"/>
    </source>
</evidence>
<evidence type="ECO:0000313" key="3">
    <source>
        <dbReference type="Proteomes" id="UP000183015"/>
    </source>
</evidence>
<dbReference type="PANTHER" id="PTHR43422">
    <property type="entry name" value="THIAMINE THIAZOLE SYNTHASE"/>
    <property type="match status" value="1"/>
</dbReference>
<keyword evidence="3" id="KW-1185">Reference proteome</keyword>
<evidence type="ECO:0000313" key="2">
    <source>
        <dbReference type="EMBL" id="SEK87018.1"/>
    </source>
</evidence>
<dbReference type="SUPFAM" id="SSF51905">
    <property type="entry name" value="FAD/NAD(P)-binding domain"/>
    <property type="match status" value="1"/>
</dbReference>
<dbReference type="EMBL" id="FOAZ01000004">
    <property type="protein sequence ID" value="SEK87018.1"/>
    <property type="molecule type" value="Genomic_DNA"/>
</dbReference>
<dbReference type="STRING" id="235985.SAMN05414137_10482"/>
<reference evidence="3" key="1">
    <citation type="submission" date="2016-10" db="EMBL/GenBank/DDBJ databases">
        <authorList>
            <person name="Varghese N."/>
        </authorList>
    </citation>
    <scope>NUCLEOTIDE SEQUENCE [LARGE SCALE GENOMIC DNA]</scope>
    <source>
        <strain evidence="3">DSM 45096 / BCRC 16803 / CGMCC 4.1857 / CIP 109030 / JCM 12277 / KCTC 19219 / NBRC 100920 / 33214</strain>
    </source>
</reference>
<keyword evidence="1" id="KW-0732">Signal</keyword>
<protein>
    <submittedName>
        <fullName evidence="2">Dehydrogenase (Flavoprotein)</fullName>
    </submittedName>
</protein>
<dbReference type="RefSeq" id="WP_042441843.1">
    <property type="nucleotide sequence ID" value="NZ_BBPN01000001.1"/>
</dbReference>
<gene>
    <name evidence="2" type="ORF">SAMN05414137_10482</name>
</gene>
<dbReference type="InterPro" id="IPR036188">
    <property type="entry name" value="FAD/NAD-bd_sf"/>
</dbReference>
<dbReference type="PANTHER" id="PTHR43422:SF3">
    <property type="entry name" value="THIAMINE THIAZOLE SYNTHASE"/>
    <property type="match status" value="1"/>
</dbReference>
<dbReference type="Gene3D" id="3.50.50.60">
    <property type="entry name" value="FAD/NAD(P)-binding domain"/>
    <property type="match status" value="1"/>
</dbReference>
<feature type="chain" id="PRO_5039602873" evidence="1">
    <location>
        <begin position="25"/>
        <end position="498"/>
    </location>
</feature>
<sequence length="498" mass="52042">MTGTGHAVVLGAGFAGLLAAAALADHAERVTLVERDVLPAQPPWPAGPFCGVPQARHGHLLLQSGATALERLLPGFTAELSQAGARRLAMPGDLLALTAAGWLPRTGEASHAWSLSRNLLDSLVRTRTLRRPAVTVLARTRATGLVGDARRVTGVRLRSLDAGTDRTLAADLVVDATGRGSAAPRWLEELGLTPPTEERVDCGLVYATQLVQPPEPLAHDFPSVSVQTGAGHGPGRSGVVFPIEDGRWLVSLSGTRGAEPGLGQAAFHAFARALPSRLLADLLELSEPLDRIHRFGNTADRRRRYDRLVRGNGHWPEGFVVVGDAVGHTNPSYGHGLSVAALGIAAFAAELDRRGLCAPGLGRRVQQRLAVAGRAAWTFAVGQDLLYPGVVGASPTTADLRAARLGERLHRAAFRPEGRRPADDALLADLVRIGTLTASPAALLRTAPRALLRRAGAASATASGAASRAAVRVPAVPAPPLTAHERSALSLARAVAPV</sequence>
<dbReference type="Proteomes" id="UP000183015">
    <property type="component" value="Unassembled WGS sequence"/>
</dbReference>
<name>A0A1H7KJQ8_STRJI</name>